<proteinExistence type="predicted"/>
<protein>
    <submittedName>
        <fullName evidence="2">Uncharacterized protein</fullName>
    </submittedName>
</protein>
<dbReference type="Proteomes" id="UP000260664">
    <property type="component" value="Unassembled WGS sequence"/>
</dbReference>
<dbReference type="EMBL" id="QSOI01000019">
    <property type="protein sequence ID" value="RGI81705.1"/>
    <property type="molecule type" value="Genomic_DNA"/>
</dbReference>
<accession>A0A3E4EYJ6</accession>
<evidence type="ECO:0000256" key="1">
    <source>
        <dbReference type="SAM" id="Coils"/>
    </source>
</evidence>
<evidence type="ECO:0000313" key="3">
    <source>
        <dbReference type="Proteomes" id="UP000260664"/>
    </source>
</evidence>
<reference evidence="2 3" key="1">
    <citation type="submission" date="2018-08" db="EMBL/GenBank/DDBJ databases">
        <title>A genome reference for cultivated species of the human gut microbiota.</title>
        <authorList>
            <person name="Zou Y."/>
            <person name="Xue W."/>
            <person name="Luo G."/>
        </authorList>
    </citation>
    <scope>NUCLEOTIDE SEQUENCE [LARGE SCALE GENOMIC DNA]</scope>
    <source>
        <strain evidence="2 3">TM09-19AC</strain>
    </source>
</reference>
<keyword evidence="1" id="KW-0175">Coiled coil</keyword>
<evidence type="ECO:0000313" key="2">
    <source>
        <dbReference type="EMBL" id="RGI81705.1"/>
    </source>
</evidence>
<dbReference type="RefSeq" id="WP_117495668.1">
    <property type="nucleotide sequence ID" value="NZ_QSOI01000019.1"/>
</dbReference>
<name>A0A3E4EYJ6_9FIRM</name>
<feature type="coiled-coil region" evidence="1">
    <location>
        <begin position="179"/>
        <end position="228"/>
    </location>
</feature>
<dbReference type="AlphaFoldDB" id="A0A3E4EYJ6"/>
<gene>
    <name evidence="2" type="ORF">DXD84_12650</name>
</gene>
<sequence length="522" mass="56068">MAQNSSKKDKQDDFLRAGIAGASYETVQRYGSALKEHLVGFSGADNETGTRLQKSLKSIQAQGTNDEYAFSIRQQKAGWAAEVKDTATSNAENIIAGKNSRKIRHDDLPNTPANHPLFDHVEVDADGNIIAGSGSQMKFIGASANDPTGAGNAERALKKLQSKDFQKYIDNDVKIEVPKDEYQQMIDRATDEISSLQKQLERARANGNEKAIANLEKKIDNLNKLKKNLRPSKLTRKQSLEAVDNPELSTIKSVANVSHRAGIKTAETAALIGGSASLVRNIVGMCKGEIEADEAALNVVKDTAQSAAMGYGTGFAGSAIKGAMQNSTSEYTRALAKTNVAGTIVAVTVSASKTLSKYFKGEIDGTQCLEDLGEQGTGMIASSMFTVIGQAVIPIPVVGGLVGGMVGYALSSATYGVLMNSLKEAKLAHEERIAIEKACEEHIKMIRGYRAQMNEIIEKYLSGAMEIFNESFSGIKDALDIGDVDLLIESANNITASFGGNKPFETMDDFNNKMLLGETFKL</sequence>
<organism evidence="2 3">
    <name type="scientific">Dorea formicigenerans</name>
    <dbReference type="NCBI Taxonomy" id="39486"/>
    <lineage>
        <taxon>Bacteria</taxon>
        <taxon>Bacillati</taxon>
        <taxon>Bacillota</taxon>
        <taxon>Clostridia</taxon>
        <taxon>Lachnospirales</taxon>
        <taxon>Lachnospiraceae</taxon>
        <taxon>Dorea</taxon>
    </lineage>
</organism>
<comment type="caution">
    <text evidence="2">The sequence shown here is derived from an EMBL/GenBank/DDBJ whole genome shotgun (WGS) entry which is preliminary data.</text>
</comment>